<reference evidence="1" key="1">
    <citation type="submission" date="2021-01" db="EMBL/GenBank/DDBJ databases">
        <title>Complete genome sequence of Clostridiales bacterium R-7.</title>
        <authorList>
            <person name="Mahoney-Kurpe S.C."/>
            <person name="Palevich N."/>
            <person name="Koike S."/>
            <person name="Moon C.D."/>
            <person name="Attwood G.T."/>
        </authorList>
    </citation>
    <scope>NUCLEOTIDE SEQUENCE</scope>
    <source>
        <strain evidence="1">R-7</strain>
    </source>
</reference>
<keyword evidence="2" id="KW-1185">Reference proteome</keyword>
<accession>A0AC61N9L8</accession>
<sequence length="549" mass="62107">MSIYQKFCHEVTDENGMLKEIRLDYPENFNFGYDVVDRIAEETPDKRALVWCNAEGEEHIFSFAEIRRCSNQMANVFRDAGIRQGDRVMLILKRHYEYWFAAIALHKLGAVMIPVTHMLTVSDLVYRLKASPVKAIVCTAQNQVPEKVREALKQSSLDAWLWCVQAEAEGFENLTAAMQASPDTMDRVPTKADDPMILYFTSGTTGYPKGVIHSYSYPLAHIVTAKYWQQAEDNGLHFTVAETGWAKASWGKLYGQWLVGSAVMVYDFDNFEPKQLTHIINQYGVTSFCAPPTVYRYLVRKGIPDMPTLKHASTAGEMLAPEVFRRFTERTGLALCEGYGQTETTLLLANFKGTSAVEGSMGVPSPFYHIELRNKQGKPAGVNETGEVVIVPEKPGKQTGVFTAYLDNEKQYRHVWRDGVYHTGDAACMDENGRYWFRGRFDDIIKTGGYRVGPYEVENVLLEHPAVAECSVIGVPDPLRGQAIKAVIVPGREYTPTRELEHEIKEFCNGRLAEYKWIRLIEFAKEMPKTISGKIRKGLQRNQAYTGQI</sequence>
<organism evidence="1 2">
    <name type="scientific">Aristaeella hokkaidonensis</name>
    <dbReference type="NCBI Taxonomy" id="3046382"/>
    <lineage>
        <taxon>Bacteria</taxon>
        <taxon>Bacillati</taxon>
        <taxon>Bacillota</taxon>
        <taxon>Clostridia</taxon>
        <taxon>Eubacteriales</taxon>
        <taxon>Aristaeellaceae</taxon>
        <taxon>Aristaeella</taxon>
    </lineage>
</organism>
<gene>
    <name evidence="1" type="ORF">JYE49_06130</name>
</gene>
<evidence type="ECO:0000313" key="1">
    <source>
        <dbReference type="EMBL" id="QUC68269.1"/>
    </source>
</evidence>
<proteinExistence type="predicted"/>
<evidence type="ECO:0000313" key="2">
    <source>
        <dbReference type="Proteomes" id="UP000682782"/>
    </source>
</evidence>
<dbReference type="Proteomes" id="UP000682782">
    <property type="component" value="Chromosome"/>
</dbReference>
<protein>
    <submittedName>
        <fullName evidence="1">AMP-binding protein</fullName>
    </submittedName>
</protein>
<name>A0AC61N9L8_9FIRM</name>
<dbReference type="EMBL" id="CP068393">
    <property type="protein sequence ID" value="QUC68269.1"/>
    <property type="molecule type" value="Genomic_DNA"/>
</dbReference>